<evidence type="ECO:0000313" key="2">
    <source>
        <dbReference type="Proteomes" id="UP000319576"/>
    </source>
</evidence>
<sequence>MAMVLESFGLSNKKWELLDAHERECNTRTLTFAGFRRRFSTFPVVLDARHVGRLSDRVELADLFRRPDRLFLTDLYAEALARHGDEAGGRPVGLVVPFGGYRGGVVIHNGAVDTGGVRLQYPIPGDAPPHRLTAEPFHQLLAYLAAGGWCPDGPGGDDLPTARPDPAGVTAVVSPWMAQRLGTGPAFALYVWLAGLMGSASARHRDFIRRGKNGVRYLAATREELTVASGLPPDAVKRGLAQLRELGLILTRRGDGRTFVVLVPPDEADGEGGG</sequence>
<gene>
    <name evidence="1" type="ORF">ETAA1_29480</name>
</gene>
<keyword evidence="2" id="KW-1185">Reference proteome</keyword>
<reference evidence="1 2" key="1">
    <citation type="submission" date="2019-02" db="EMBL/GenBank/DDBJ databases">
        <title>Deep-cultivation of Planctomycetes and their phenomic and genomic characterization uncovers novel biology.</title>
        <authorList>
            <person name="Wiegand S."/>
            <person name="Jogler M."/>
            <person name="Boedeker C."/>
            <person name="Pinto D."/>
            <person name="Vollmers J."/>
            <person name="Rivas-Marin E."/>
            <person name="Kohn T."/>
            <person name="Peeters S.H."/>
            <person name="Heuer A."/>
            <person name="Rast P."/>
            <person name="Oberbeckmann S."/>
            <person name="Bunk B."/>
            <person name="Jeske O."/>
            <person name="Meyerdierks A."/>
            <person name="Storesund J.E."/>
            <person name="Kallscheuer N."/>
            <person name="Luecker S."/>
            <person name="Lage O.M."/>
            <person name="Pohl T."/>
            <person name="Merkel B.J."/>
            <person name="Hornburger P."/>
            <person name="Mueller R.-W."/>
            <person name="Bruemmer F."/>
            <person name="Labrenz M."/>
            <person name="Spormann A.M."/>
            <person name="Op den Camp H."/>
            <person name="Overmann J."/>
            <person name="Amann R."/>
            <person name="Jetten M.S.M."/>
            <person name="Mascher T."/>
            <person name="Medema M.H."/>
            <person name="Devos D.P."/>
            <person name="Kaster A.-K."/>
            <person name="Ovreas L."/>
            <person name="Rohde M."/>
            <person name="Galperin M.Y."/>
            <person name="Jogler C."/>
        </authorList>
    </citation>
    <scope>NUCLEOTIDE SEQUENCE [LARGE SCALE GENOMIC DNA]</scope>
    <source>
        <strain evidence="1 2">ETA_A1</strain>
    </source>
</reference>
<dbReference type="KEGG" id="uli:ETAA1_29480"/>
<name>A0A517XU02_9BACT</name>
<accession>A0A517XU02</accession>
<protein>
    <submittedName>
        <fullName evidence="1">Uncharacterized protein</fullName>
    </submittedName>
</protein>
<proteinExistence type="predicted"/>
<organism evidence="1 2">
    <name type="scientific">Urbifossiella limnaea</name>
    <dbReference type="NCBI Taxonomy" id="2528023"/>
    <lineage>
        <taxon>Bacteria</taxon>
        <taxon>Pseudomonadati</taxon>
        <taxon>Planctomycetota</taxon>
        <taxon>Planctomycetia</taxon>
        <taxon>Gemmatales</taxon>
        <taxon>Gemmataceae</taxon>
        <taxon>Urbifossiella</taxon>
    </lineage>
</organism>
<dbReference type="AlphaFoldDB" id="A0A517XU02"/>
<evidence type="ECO:0000313" key="1">
    <source>
        <dbReference type="EMBL" id="QDU20985.1"/>
    </source>
</evidence>
<dbReference type="EMBL" id="CP036273">
    <property type="protein sequence ID" value="QDU20985.1"/>
    <property type="molecule type" value="Genomic_DNA"/>
</dbReference>
<dbReference type="Proteomes" id="UP000319576">
    <property type="component" value="Chromosome"/>
</dbReference>